<evidence type="ECO:0000313" key="3">
    <source>
        <dbReference type="Proteomes" id="UP000198615"/>
    </source>
</evidence>
<dbReference type="InterPro" id="IPR009875">
    <property type="entry name" value="PilZ_domain"/>
</dbReference>
<feature type="domain" description="PilZ" evidence="1">
    <location>
        <begin position="4"/>
        <end position="83"/>
    </location>
</feature>
<evidence type="ECO:0000313" key="2">
    <source>
        <dbReference type="EMBL" id="SDG45968.1"/>
    </source>
</evidence>
<organism evidence="2 3">
    <name type="scientific">Thalassobaculum litoreum DSM 18839</name>
    <dbReference type="NCBI Taxonomy" id="1123362"/>
    <lineage>
        <taxon>Bacteria</taxon>
        <taxon>Pseudomonadati</taxon>
        <taxon>Pseudomonadota</taxon>
        <taxon>Alphaproteobacteria</taxon>
        <taxon>Rhodospirillales</taxon>
        <taxon>Thalassobaculaceae</taxon>
        <taxon>Thalassobaculum</taxon>
    </lineage>
</organism>
<dbReference type="Proteomes" id="UP000198615">
    <property type="component" value="Unassembled WGS sequence"/>
</dbReference>
<comment type="caution">
    <text evidence="2">The sequence shown here is derived from an EMBL/GenBank/DDBJ whole genome shotgun (WGS) entry which is preliminary data.</text>
</comment>
<dbReference type="RefSeq" id="WP_028795166.1">
    <property type="nucleotide sequence ID" value="NZ_FNBW01000018.1"/>
</dbReference>
<sequence length="114" mass="13026">MSKERRNFERRKTDTFATVATIGGQDLDTAARVLNLSVDGIRLATPAALVPEHRYRVKLAKTDSWFEIVVRERVGDECRCRIESSWDDLQDVIRQSDDLTLLLLGSSDTEEDDR</sequence>
<dbReference type="AlphaFoldDB" id="A0A8G2BMC3"/>
<gene>
    <name evidence="2" type="ORF">SAMN05660686_04476</name>
</gene>
<dbReference type="EMBL" id="FNBW01000018">
    <property type="protein sequence ID" value="SDG45968.1"/>
    <property type="molecule type" value="Genomic_DNA"/>
</dbReference>
<evidence type="ECO:0000259" key="1">
    <source>
        <dbReference type="Pfam" id="PF07238"/>
    </source>
</evidence>
<reference evidence="2 3" key="1">
    <citation type="submission" date="2016-10" db="EMBL/GenBank/DDBJ databases">
        <authorList>
            <person name="Varghese N."/>
            <person name="Submissions S."/>
        </authorList>
    </citation>
    <scope>NUCLEOTIDE SEQUENCE [LARGE SCALE GENOMIC DNA]</scope>
    <source>
        <strain evidence="2 3">DSM 18839</strain>
    </source>
</reference>
<proteinExistence type="predicted"/>
<accession>A0A8G2BMC3</accession>
<keyword evidence="3" id="KW-1185">Reference proteome</keyword>
<protein>
    <submittedName>
        <fullName evidence="2">PilZ domain-containing protein</fullName>
    </submittedName>
</protein>
<dbReference type="GO" id="GO:0035438">
    <property type="term" value="F:cyclic-di-GMP binding"/>
    <property type="evidence" value="ECO:0007669"/>
    <property type="project" value="InterPro"/>
</dbReference>
<dbReference type="Pfam" id="PF07238">
    <property type="entry name" value="PilZ"/>
    <property type="match status" value="1"/>
</dbReference>
<dbReference type="SUPFAM" id="SSF141371">
    <property type="entry name" value="PilZ domain-like"/>
    <property type="match status" value="1"/>
</dbReference>
<name>A0A8G2BMC3_9PROT</name>